<reference evidence="1 2" key="1">
    <citation type="submission" date="2019-03" db="EMBL/GenBank/DDBJ databases">
        <title>Genomic Encyclopedia of Type Strains, Phase IV (KMG-IV): sequencing the most valuable type-strain genomes for metagenomic binning, comparative biology and taxonomic classification.</title>
        <authorList>
            <person name="Goeker M."/>
        </authorList>
    </citation>
    <scope>NUCLEOTIDE SEQUENCE [LARGE SCALE GENOMIC DNA]</scope>
    <source>
        <strain evidence="1 2">DSM 6770</strain>
    </source>
</reference>
<dbReference type="OrthoDB" id="6183767at2"/>
<accession>A0A4R7NPT3</accession>
<proteinExistence type="predicted"/>
<sequence length="83" mass="9409">MTMSDRRLYRCRACQVEVFIKATRRPSETRCPACASYDFESVERIGANPRASVDELLAKALELEGGRSRDSACRYAKPIIHDI</sequence>
<organism evidence="1 2">
    <name type="scientific">Chromohalobacter marismortui</name>
    <dbReference type="NCBI Taxonomy" id="42055"/>
    <lineage>
        <taxon>Bacteria</taxon>
        <taxon>Pseudomonadati</taxon>
        <taxon>Pseudomonadota</taxon>
        <taxon>Gammaproteobacteria</taxon>
        <taxon>Oceanospirillales</taxon>
        <taxon>Halomonadaceae</taxon>
        <taxon>Chromohalobacter</taxon>
    </lineage>
</organism>
<protein>
    <submittedName>
        <fullName evidence="1">Uncharacterized protein</fullName>
    </submittedName>
</protein>
<name>A0A4R7NPT3_9GAMM</name>
<comment type="caution">
    <text evidence="1">The sequence shown here is derived from an EMBL/GenBank/DDBJ whole genome shotgun (WGS) entry which is preliminary data.</text>
</comment>
<keyword evidence="2" id="KW-1185">Reference proteome</keyword>
<dbReference type="RefSeq" id="WP_133696211.1">
    <property type="nucleotide sequence ID" value="NZ_SOBR01000003.1"/>
</dbReference>
<dbReference type="EMBL" id="SOBR01000003">
    <property type="protein sequence ID" value="TDU22738.1"/>
    <property type="molecule type" value="Genomic_DNA"/>
</dbReference>
<dbReference type="AlphaFoldDB" id="A0A4R7NPT3"/>
<dbReference type="Proteomes" id="UP000295380">
    <property type="component" value="Unassembled WGS sequence"/>
</dbReference>
<gene>
    <name evidence="1" type="ORF">C8E00_10399</name>
</gene>
<evidence type="ECO:0000313" key="2">
    <source>
        <dbReference type="Proteomes" id="UP000295380"/>
    </source>
</evidence>
<evidence type="ECO:0000313" key="1">
    <source>
        <dbReference type="EMBL" id="TDU22738.1"/>
    </source>
</evidence>